<dbReference type="InterPro" id="IPR005467">
    <property type="entry name" value="His_kinase_dom"/>
</dbReference>
<evidence type="ECO:0000313" key="17">
    <source>
        <dbReference type="Proteomes" id="UP000239485"/>
    </source>
</evidence>
<dbReference type="SUPFAM" id="SSF47384">
    <property type="entry name" value="Homodimeric domain of signal transducing histidine kinase"/>
    <property type="match status" value="1"/>
</dbReference>
<keyword evidence="6" id="KW-0808">Transferase</keyword>
<dbReference type="Pfam" id="PF00512">
    <property type="entry name" value="HisKA"/>
    <property type="match status" value="1"/>
</dbReference>
<evidence type="ECO:0000256" key="3">
    <source>
        <dbReference type="ARBA" id="ARBA00004236"/>
    </source>
</evidence>
<evidence type="ECO:0000256" key="10">
    <source>
        <dbReference type="ARBA" id="ARBA00023012"/>
    </source>
</evidence>
<dbReference type="CDD" id="cd06225">
    <property type="entry name" value="HAMP"/>
    <property type="match status" value="1"/>
</dbReference>
<dbReference type="PROSITE" id="PS50109">
    <property type="entry name" value="HIS_KIN"/>
    <property type="match status" value="1"/>
</dbReference>
<dbReference type="InterPro" id="IPR003661">
    <property type="entry name" value="HisK_dim/P_dom"/>
</dbReference>
<dbReference type="FunFam" id="1.10.287.130:FF:000001">
    <property type="entry name" value="Two-component sensor histidine kinase"/>
    <property type="match status" value="1"/>
</dbReference>
<comment type="catalytic activity">
    <reaction evidence="1">
        <text>ATP + protein L-histidine = ADP + protein N-phospho-L-histidine.</text>
        <dbReference type="EC" id="2.7.13.3"/>
    </reaction>
</comment>
<dbReference type="InterPro" id="IPR036890">
    <property type="entry name" value="HATPase_C_sf"/>
</dbReference>
<keyword evidence="11 13" id="KW-0472">Membrane</keyword>
<keyword evidence="10" id="KW-0902">Two-component regulatory system</keyword>
<dbReference type="SMART" id="SM00388">
    <property type="entry name" value="HisKA"/>
    <property type="match status" value="1"/>
</dbReference>
<dbReference type="Pfam" id="PF02518">
    <property type="entry name" value="HATPase_c"/>
    <property type="match status" value="1"/>
</dbReference>
<keyword evidence="7 13" id="KW-0812">Transmembrane</keyword>
<feature type="domain" description="HAMP" evidence="15">
    <location>
        <begin position="216"/>
        <end position="278"/>
    </location>
</feature>
<dbReference type="CDD" id="cd00075">
    <property type="entry name" value="HATPase"/>
    <property type="match status" value="1"/>
</dbReference>
<organism evidence="16 17">
    <name type="scientific">Kineococcus xinjiangensis</name>
    <dbReference type="NCBI Taxonomy" id="512762"/>
    <lineage>
        <taxon>Bacteria</taxon>
        <taxon>Bacillati</taxon>
        <taxon>Actinomycetota</taxon>
        <taxon>Actinomycetes</taxon>
        <taxon>Kineosporiales</taxon>
        <taxon>Kineosporiaceae</taxon>
        <taxon>Kineococcus</taxon>
    </lineage>
</organism>
<dbReference type="Gene3D" id="1.10.287.130">
    <property type="match status" value="1"/>
</dbReference>
<keyword evidence="8 16" id="KW-0418">Kinase</keyword>
<dbReference type="GO" id="GO:0005886">
    <property type="term" value="C:plasma membrane"/>
    <property type="evidence" value="ECO:0007669"/>
    <property type="project" value="UniProtKB-SubCell"/>
</dbReference>
<evidence type="ECO:0000256" key="1">
    <source>
        <dbReference type="ARBA" id="ARBA00000085"/>
    </source>
</evidence>
<evidence type="ECO:0000256" key="2">
    <source>
        <dbReference type="ARBA" id="ARBA00001968"/>
    </source>
</evidence>
<feature type="domain" description="Histidine kinase" evidence="14">
    <location>
        <begin position="293"/>
        <end position="510"/>
    </location>
</feature>
<dbReference type="SMART" id="SM00304">
    <property type="entry name" value="HAMP"/>
    <property type="match status" value="1"/>
</dbReference>
<reference evidence="16 17" key="1">
    <citation type="submission" date="2018-02" db="EMBL/GenBank/DDBJ databases">
        <title>Genomic Encyclopedia of Archaeal and Bacterial Type Strains, Phase II (KMG-II): from individual species to whole genera.</title>
        <authorList>
            <person name="Goeker M."/>
        </authorList>
    </citation>
    <scope>NUCLEOTIDE SEQUENCE [LARGE SCALE GENOMIC DNA]</scope>
    <source>
        <strain evidence="16 17">DSM 22857</strain>
    </source>
</reference>
<proteinExistence type="predicted"/>
<dbReference type="GO" id="GO:0000155">
    <property type="term" value="F:phosphorelay sensor kinase activity"/>
    <property type="evidence" value="ECO:0007669"/>
    <property type="project" value="InterPro"/>
</dbReference>
<evidence type="ECO:0000256" key="12">
    <source>
        <dbReference type="SAM" id="MobiDB-lite"/>
    </source>
</evidence>
<dbReference type="InterPro" id="IPR050428">
    <property type="entry name" value="TCS_sensor_his_kinase"/>
</dbReference>
<dbReference type="PROSITE" id="PS51257">
    <property type="entry name" value="PROKAR_LIPOPROTEIN"/>
    <property type="match status" value="1"/>
</dbReference>
<dbReference type="Proteomes" id="UP000239485">
    <property type="component" value="Unassembled WGS sequence"/>
</dbReference>
<dbReference type="PANTHER" id="PTHR45436">
    <property type="entry name" value="SENSOR HISTIDINE KINASE YKOH"/>
    <property type="match status" value="1"/>
</dbReference>
<evidence type="ECO:0000259" key="14">
    <source>
        <dbReference type="PROSITE" id="PS50109"/>
    </source>
</evidence>
<sequence length="514" mass="53663">MRLRRPRSLRARLILTMVALLTLVSCLIAAVTALALQRQLVRQVDERLEVVAATSLRGAPGRGPEAVGGGLCEEGSPVGQRRPGPAFGTLTACFRDGELVAGGVVDPRADGFVRPLGEGAATVLLPVVRGAGFESGDETADRGGRGGPGLPAQTVELPDGGSYRVVAMPGEHGATSVVGLSLGEVERALARILAVEVVLVAACVALAAVLGSLLVRRELQPLTRVAATARRVSELPLHVGEVALPERVPASDADPDSEVGRVAAALNRMLDHVGAALSARHASEQRVRQFVADASHELRTPLAGIRGYAELTRRRDPGAEPVPRDVAHALRRVEAEAVRMSGLVEDLLLLARLDAGRPLAREEVDLTMLLLDAVSDARVAGPDHRWRLDLPEDAVTACGDAARLHQVLANLLSNARTHTPPGTTVTTRLSRQDGQVVVEVADDGPGIDAAVLPHVFERFARADSSRSRAAGSTGLGLAIVQAVVSAHGGDVTLRSGSGGTTVRAHLPGPAQPPR</sequence>
<dbReference type="CDD" id="cd00082">
    <property type="entry name" value="HisKA"/>
    <property type="match status" value="1"/>
</dbReference>
<keyword evidence="5" id="KW-0597">Phosphoprotein</keyword>
<comment type="caution">
    <text evidence="16">The sequence shown here is derived from an EMBL/GenBank/DDBJ whole genome shotgun (WGS) entry which is preliminary data.</text>
</comment>
<evidence type="ECO:0000256" key="9">
    <source>
        <dbReference type="ARBA" id="ARBA00022989"/>
    </source>
</evidence>
<evidence type="ECO:0000256" key="13">
    <source>
        <dbReference type="SAM" id="Phobius"/>
    </source>
</evidence>
<dbReference type="EC" id="2.7.13.3" evidence="4"/>
<comment type="subcellular location">
    <subcellularLocation>
        <location evidence="3">Cell membrane</location>
    </subcellularLocation>
</comment>
<gene>
    <name evidence="16" type="ORF">CLV92_10110</name>
</gene>
<name>A0A2S6IVC7_9ACTN</name>
<evidence type="ECO:0000256" key="5">
    <source>
        <dbReference type="ARBA" id="ARBA00022553"/>
    </source>
</evidence>
<evidence type="ECO:0000256" key="11">
    <source>
        <dbReference type="ARBA" id="ARBA00023136"/>
    </source>
</evidence>
<feature type="region of interest" description="Disordered" evidence="12">
    <location>
        <begin position="59"/>
        <end position="82"/>
    </location>
</feature>
<dbReference type="Gene3D" id="3.30.565.10">
    <property type="entry name" value="Histidine kinase-like ATPase, C-terminal domain"/>
    <property type="match status" value="1"/>
</dbReference>
<dbReference type="InterPro" id="IPR004358">
    <property type="entry name" value="Sig_transdc_His_kin-like_C"/>
</dbReference>
<dbReference type="Gene3D" id="6.10.340.10">
    <property type="match status" value="1"/>
</dbReference>
<evidence type="ECO:0000313" key="16">
    <source>
        <dbReference type="EMBL" id="PPK98319.1"/>
    </source>
</evidence>
<dbReference type="PANTHER" id="PTHR45436:SF5">
    <property type="entry name" value="SENSOR HISTIDINE KINASE TRCS"/>
    <property type="match status" value="1"/>
</dbReference>
<comment type="cofactor">
    <cofactor evidence="2">
        <name>a divalent metal cation</name>
        <dbReference type="ChEBI" id="CHEBI:60240"/>
    </cofactor>
</comment>
<dbReference type="InterPro" id="IPR036097">
    <property type="entry name" value="HisK_dim/P_sf"/>
</dbReference>
<evidence type="ECO:0000256" key="4">
    <source>
        <dbReference type="ARBA" id="ARBA00012438"/>
    </source>
</evidence>
<keyword evidence="17" id="KW-1185">Reference proteome</keyword>
<evidence type="ECO:0000256" key="7">
    <source>
        <dbReference type="ARBA" id="ARBA00022692"/>
    </source>
</evidence>
<accession>A0A2S6IVC7</accession>
<dbReference type="GO" id="GO:0005509">
    <property type="term" value="F:calcium ion binding"/>
    <property type="evidence" value="ECO:0007669"/>
    <property type="project" value="UniProtKB-ARBA"/>
</dbReference>
<evidence type="ECO:0000259" key="15">
    <source>
        <dbReference type="PROSITE" id="PS50885"/>
    </source>
</evidence>
<dbReference type="InterPro" id="IPR003594">
    <property type="entry name" value="HATPase_dom"/>
</dbReference>
<dbReference type="PRINTS" id="PR00344">
    <property type="entry name" value="BCTRLSENSOR"/>
</dbReference>
<dbReference type="SUPFAM" id="SSF55874">
    <property type="entry name" value="ATPase domain of HSP90 chaperone/DNA topoisomerase II/histidine kinase"/>
    <property type="match status" value="1"/>
</dbReference>
<evidence type="ECO:0000256" key="8">
    <source>
        <dbReference type="ARBA" id="ARBA00022777"/>
    </source>
</evidence>
<evidence type="ECO:0000256" key="6">
    <source>
        <dbReference type="ARBA" id="ARBA00022679"/>
    </source>
</evidence>
<dbReference type="SMART" id="SM00387">
    <property type="entry name" value="HATPase_c"/>
    <property type="match status" value="1"/>
</dbReference>
<feature type="transmembrane region" description="Helical" evidence="13">
    <location>
        <begin position="192"/>
        <end position="215"/>
    </location>
</feature>
<dbReference type="FunFam" id="3.30.565.10:FF:000006">
    <property type="entry name" value="Sensor histidine kinase WalK"/>
    <property type="match status" value="1"/>
</dbReference>
<dbReference type="EMBL" id="PTJD01000001">
    <property type="protein sequence ID" value="PPK98319.1"/>
    <property type="molecule type" value="Genomic_DNA"/>
</dbReference>
<protein>
    <recommendedName>
        <fullName evidence="4">histidine kinase</fullName>
        <ecNumber evidence="4">2.7.13.3</ecNumber>
    </recommendedName>
</protein>
<dbReference type="Pfam" id="PF00672">
    <property type="entry name" value="HAMP"/>
    <property type="match status" value="1"/>
</dbReference>
<keyword evidence="9 13" id="KW-1133">Transmembrane helix</keyword>
<dbReference type="PROSITE" id="PS50885">
    <property type="entry name" value="HAMP"/>
    <property type="match status" value="1"/>
</dbReference>
<dbReference type="AlphaFoldDB" id="A0A2S6IVC7"/>
<dbReference type="InterPro" id="IPR003660">
    <property type="entry name" value="HAMP_dom"/>
</dbReference>